<dbReference type="InterPro" id="IPR009279">
    <property type="entry name" value="Portal_Mu"/>
</dbReference>
<gene>
    <name evidence="1" type="ORF">DDT42_00452</name>
</gene>
<sequence length="682" mass="78363">MKLGRLEISLGEKPNIGEVGIVGTTSWSGFIDEEYNPDLKGMQGLKVYDRMRRSDGMVQAMLLAIELPLRNAEWYIEPFDNDKKTAEFITEALFKHMTISFDELLQHIFLMLPFGYSIFEKIFELQDGQYWWKKLAPRLPKTLYQWKFDDAGGLQGIVQQAYQPNGAYREVAIPVEKLLVFTHRREGSNYSGMSILRPAYKHWYIKEKLYKISVIGLERQAIGVPKGKLPRGYTTKDKEMMEDIVRNIRINEESGMVLPEGFDVEILKGEIESDKLLAHIKHHDALMAKSILAQFLQLTEGRGGSFALSRDQSDFFLMSLGSLANYICNIINRYAIPQLVDYNFTVQGYPKLIYTNLEITDKAGIIDGVDKLVKGQVLIPDNNLEEFMRNLLSLPQKLKEHKASEHRTRKQVTMQDRKWHRDLTRYEKQIDFAEIKRKFDTEEEKMKKVLGAIIVEQTNALVGDIDRYIKAGNLHKLYEINVRYRGRYRETLKSILRDLAEFGNSQVAKEAKLEAVPISRALGQWLTIKADTVADLHATRMRARGMLTVLNSLAAGKTEKAALFDVRKGIEKWASRELTATVGIAVGESINKGRANIVENFREEFQGAQFSAILDDLICPLCEELDMMVVNLDDPDYERFTPLIHWNCRCIWAYIRVEEKDVEFNFAVPDEELVEKYGGQIA</sequence>
<organism evidence="1 2">
    <name type="scientific">Psychracetigena formicireducens</name>
    <dbReference type="NCBI Taxonomy" id="2986056"/>
    <lineage>
        <taxon>Bacteria</taxon>
        <taxon>Bacillati</taxon>
        <taxon>Candidatus Lithacetigenota</taxon>
        <taxon>Candidatus Psychracetigena</taxon>
    </lineage>
</organism>
<evidence type="ECO:0008006" key="3">
    <source>
        <dbReference type="Google" id="ProtNLM"/>
    </source>
</evidence>
<comment type="caution">
    <text evidence="1">The sequence shown here is derived from an EMBL/GenBank/DDBJ whole genome shotgun (WGS) entry which is preliminary data.</text>
</comment>
<dbReference type="Proteomes" id="UP000811545">
    <property type="component" value="Unassembled WGS sequence"/>
</dbReference>
<reference evidence="1 2" key="1">
    <citation type="journal article" date="2021" name="bioRxiv">
        <title>Unique metabolic strategies in Hadean analogues reveal hints for primordial physiology.</title>
        <authorList>
            <person name="Nobu M.K."/>
            <person name="Nakai R."/>
            <person name="Tamazawa S."/>
            <person name="Mori H."/>
            <person name="Toyoda A."/>
            <person name="Ijiri A."/>
            <person name="Suzuki S."/>
            <person name="Kurokawa K."/>
            <person name="Kamagata Y."/>
            <person name="Tamaki H."/>
        </authorList>
    </citation>
    <scope>NUCLEOTIDE SEQUENCE [LARGE SCALE GENOMIC DNA]</scope>
    <source>
        <strain evidence="1">BS525</strain>
    </source>
</reference>
<dbReference type="EMBL" id="QLTW01000013">
    <property type="protein sequence ID" value="MBT9144610.1"/>
    <property type="molecule type" value="Genomic_DNA"/>
</dbReference>
<protein>
    <recommendedName>
        <fullName evidence="3">Phage head morphogenesis domain-containing protein</fullName>
    </recommendedName>
</protein>
<evidence type="ECO:0000313" key="2">
    <source>
        <dbReference type="Proteomes" id="UP000811545"/>
    </source>
</evidence>
<proteinExistence type="predicted"/>
<dbReference type="AlphaFoldDB" id="A0A9E2BI74"/>
<name>A0A9E2BI74_PSYF1</name>
<accession>A0A9E2BI74</accession>
<evidence type="ECO:0000313" key="1">
    <source>
        <dbReference type="EMBL" id="MBT9144610.1"/>
    </source>
</evidence>
<dbReference type="Pfam" id="PF06074">
    <property type="entry name" value="Portal_Mu"/>
    <property type="match status" value="1"/>
</dbReference>